<dbReference type="GO" id="GO:0016323">
    <property type="term" value="C:basolateral plasma membrane"/>
    <property type="evidence" value="ECO:0007669"/>
    <property type="project" value="TreeGrafter"/>
</dbReference>
<protein>
    <submittedName>
        <fullName evidence="12">Aquaporin</fullName>
    </submittedName>
</protein>
<dbReference type="AlphaFoldDB" id="A0A915DTL6"/>
<evidence type="ECO:0000256" key="1">
    <source>
        <dbReference type="ARBA" id="ARBA00004141"/>
    </source>
</evidence>
<dbReference type="Gene3D" id="1.20.1080.10">
    <property type="entry name" value="Glycerol uptake facilitator protein"/>
    <property type="match status" value="2"/>
</dbReference>
<keyword evidence="4 8" id="KW-0812">Transmembrane</keyword>
<keyword evidence="10" id="KW-0732">Signal</keyword>
<dbReference type="PANTHER" id="PTHR43829:SF5">
    <property type="entry name" value="AQUAPORIN-9"/>
    <property type="match status" value="1"/>
</dbReference>
<keyword evidence="6 9" id="KW-0472">Membrane</keyword>
<name>A0A915DTL6_9BILA</name>
<dbReference type="WBParaSite" id="jg23380.1">
    <property type="protein sequence ID" value="jg23380.1"/>
    <property type="gene ID" value="jg23380"/>
</dbReference>
<reference evidence="12" key="1">
    <citation type="submission" date="2022-11" db="UniProtKB">
        <authorList>
            <consortium name="WormBaseParasite"/>
        </authorList>
    </citation>
    <scope>IDENTIFICATION</scope>
</reference>
<dbReference type="Proteomes" id="UP000887574">
    <property type="component" value="Unplaced"/>
</dbReference>
<evidence type="ECO:0000256" key="8">
    <source>
        <dbReference type="RuleBase" id="RU000477"/>
    </source>
</evidence>
<feature type="chain" id="PRO_5036964937" evidence="10">
    <location>
        <begin position="24"/>
        <end position="336"/>
    </location>
</feature>
<evidence type="ECO:0000256" key="5">
    <source>
        <dbReference type="ARBA" id="ARBA00022989"/>
    </source>
</evidence>
<dbReference type="GO" id="GO:0015250">
    <property type="term" value="F:water channel activity"/>
    <property type="evidence" value="ECO:0007669"/>
    <property type="project" value="TreeGrafter"/>
</dbReference>
<keyword evidence="5 9" id="KW-1133">Transmembrane helix</keyword>
<dbReference type="InterPro" id="IPR023271">
    <property type="entry name" value="Aquaporin-like"/>
</dbReference>
<proteinExistence type="inferred from homology"/>
<evidence type="ECO:0000256" key="9">
    <source>
        <dbReference type="SAM" id="Phobius"/>
    </source>
</evidence>
<comment type="function">
    <text evidence="7">Aquaglyceroporin that may modulate the water content and osmolytes during anhydrobiosis.</text>
</comment>
<dbReference type="InterPro" id="IPR050363">
    <property type="entry name" value="MIP/Aquaporin"/>
</dbReference>
<evidence type="ECO:0000256" key="4">
    <source>
        <dbReference type="ARBA" id="ARBA00022692"/>
    </source>
</evidence>
<keyword evidence="3 8" id="KW-0813">Transport</keyword>
<evidence type="ECO:0000256" key="2">
    <source>
        <dbReference type="ARBA" id="ARBA00006175"/>
    </source>
</evidence>
<accession>A0A915DTL6</accession>
<feature type="transmembrane region" description="Helical" evidence="9">
    <location>
        <begin position="139"/>
        <end position="157"/>
    </location>
</feature>
<feature type="transmembrane region" description="Helical" evidence="9">
    <location>
        <begin position="235"/>
        <end position="255"/>
    </location>
</feature>
<dbReference type="PRINTS" id="PR00783">
    <property type="entry name" value="MINTRINSICP"/>
</dbReference>
<evidence type="ECO:0000313" key="11">
    <source>
        <dbReference type="Proteomes" id="UP000887574"/>
    </source>
</evidence>
<feature type="transmembrane region" description="Helical" evidence="9">
    <location>
        <begin position="169"/>
        <end position="187"/>
    </location>
</feature>
<comment type="similarity">
    <text evidence="2 8">Belongs to the MIP/aquaporin (TC 1.A.8) family.</text>
</comment>
<dbReference type="PANTHER" id="PTHR43829">
    <property type="entry name" value="AQUAPORIN OR AQUAGLYCEROPORIN RELATED"/>
    <property type="match status" value="1"/>
</dbReference>
<evidence type="ECO:0000256" key="10">
    <source>
        <dbReference type="SAM" id="SignalP"/>
    </source>
</evidence>
<sequence>MSFSSNICRLFWLIAFLAAYSRGNIQDTNSFGEISWEKGPDGETQVEFGNSLNILGNGALLQQQAMSAKWDKSYRLSLQRMTKKMEEQSPPERYRQRFRIRNPLVVNLLSEFFATTILLFVGTGIVAQHVLTDGKMNSWLHIHLGWNFGCPVCLWHLLYIRRAHESSGVTRYTFAAFVGSGLSYMVYTDEIQNYTGGIQAIAGEKATAGLFCSFPKPHISHSTAFVDQVVGTALYGLQPLFFGLGLFIVGCSYGMNLGNTINPARDFGPRVLPFSRDMAGKCSRGMATISGSQFYQLFIGFHINESSTLESNLAVVEINGLSAATCSELEPLSAEA</sequence>
<keyword evidence="11" id="KW-1185">Reference proteome</keyword>
<evidence type="ECO:0000313" key="12">
    <source>
        <dbReference type="WBParaSite" id="jg23380.1"/>
    </source>
</evidence>
<dbReference type="InterPro" id="IPR000425">
    <property type="entry name" value="MIP"/>
</dbReference>
<dbReference type="SUPFAM" id="SSF81338">
    <property type="entry name" value="Aquaporin-like"/>
    <property type="match status" value="1"/>
</dbReference>
<evidence type="ECO:0000256" key="7">
    <source>
        <dbReference type="ARBA" id="ARBA00045280"/>
    </source>
</evidence>
<evidence type="ECO:0000256" key="3">
    <source>
        <dbReference type="ARBA" id="ARBA00022448"/>
    </source>
</evidence>
<evidence type="ECO:0000256" key="6">
    <source>
        <dbReference type="ARBA" id="ARBA00023136"/>
    </source>
</evidence>
<feature type="signal peptide" evidence="10">
    <location>
        <begin position="1"/>
        <end position="23"/>
    </location>
</feature>
<dbReference type="GO" id="GO:0015254">
    <property type="term" value="F:glycerol channel activity"/>
    <property type="evidence" value="ECO:0007669"/>
    <property type="project" value="TreeGrafter"/>
</dbReference>
<dbReference type="Pfam" id="PF00230">
    <property type="entry name" value="MIP"/>
    <property type="match status" value="1"/>
</dbReference>
<comment type="subcellular location">
    <subcellularLocation>
        <location evidence="1">Membrane</location>
        <topology evidence="1">Multi-pass membrane protein</topology>
    </subcellularLocation>
</comment>
<feature type="transmembrane region" description="Helical" evidence="9">
    <location>
        <begin position="104"/>
        <end position="127"/>
    </location>
</feature>
<organism evidence="11 12">
    <name type="scientific">Ditylenchus dipsaci</name>
    <dbReference type="NCBI Taxonomy" id="166011"/>
    <lineage>
        <taxon>Eukaryota</taxon>
        <taxon>Metazoa</taxon>
        <taxon>Ecdysozoa</taxon>
        <taxon>Nematoda</taxon>
        <taxon>Chromadorea</taxon>
        <taxon>Rhabditida</taxon>
        <taxon>Tylenchina</taxon>
        <taxon>Tylenchomorpha</taxon>
        <taxon>Sphaerularioidea</taxon>
        <taxon>Anguinidae</taxon>
        <taxon>Anguininae</taxon>
        <taxon>Ditylenchus</taxon>
    </lineage>
</organism>